<dbReference type="OrthoDB" id="3256736at2759"/>
<feature type="region of interest" description="Disordered" evidence="1">
    <location>
        <begin position="367"/>
        <end position="410"/>
    </location>
</feature>
<feature type="compositionally biased region" description="Low complexity" evidence="1">
    <location>
        <begin position="560"/>
        <end position="593"/>
    </location>
</feature>
<gene>
    <name evidence="2" type="ORF">BXZ70DRAFT_1079000</name>
</gene>
<feature type="region of interest" description="Disordered" evidence="1">
    <location>
        <begin position="254"/>
        <end position="292"/>
    </location>
</feature>
<feature type="compositionally biased region" description="Basic and acidic residues" evidence="1">
    <location>
        <begin position="131"/>
        <end position="140"/>
    </location>
</feature>
<dbReference type="Proteomes" id="UP000813824">
    <property type="component" value="Unassembled WGS sequence"/>
</dbReference>
<organism evidence="2 3">
    <name type="scientific">Cristinia sonorae</name>
    <dbReference type="NCBI Taxonomy" id="1940300"/>
    <lineage>
        <taxon>Eukaryota</taxon>
        <taxon>Fungi</taxon>
        <taxon>Dikarya</taxon>
        <taxon>Basidiomycota</taxon>
        <taxon>Agaricomycotina</taxon>
        <taxon>Agaricomycetes</taxon>
        <taxon>Agaricomycetidae</taxon>
        <taxon>Agaricales</taxon>
        <taxon>Pleurotineae</taxon>
        <taxon>Stephanosporaceae</taxon>
        <taxon>Cristinia</taxon>
    </lineage>
</organism>
<feature type="compositionally biased region" description="Polar residues" evidence="1">
    <location>
        <begin position="772"/>
        <end position="789"/>
    </location>
</feature>
<feature type="region of interest" description="Disordered" evidence="1">
    <location>
        <begin position="29"/>
        <end position="149"/>
    </location>
</feature>
<reference evidence="2" key="1">
    <citation type="journal article" date="2021" name="New Phytol.">
        <title>Evolutionary innovations through gain and loss of genes in the ectomycorrhizal Boletales.</title>
        <authorList>
            <person name="Wu G."/>
            <person name="Miyauchi S."/>
            <person name="Morin E."/>
            <person name="Kuo A."/>
            <person name="Drula E."/>
            <person name="Varga T."/>
            <person name="Kohler A."/>
            <person name="Feng B."/>
            <person name="Cao Y."/>
            <person name="Lipzen A."/>
            <person name="Daum C."/>
            <person name="Hundley H."/>
            <person name="Pangilinan J."/>
            <person name="Johnson J."/>
            <person name="Barry K."/>
            <person name="LaButti K."/>
            <person name="Ng V."/>
            <person name="Ahrendt S."/>
            <person name="Min B."/>
            <person name="Choi I.G."/>
            <person name="Park H."/>
            <person name="Plett J.M."/>
            <person name="Magnuson J."/>
            <person name="Spatafora J.W."/>
            <person name="Nagy L.G."/>
            <person name="Henrissat B."/>
            <person name="Grigoriev I.V."/>
            <person name="Yang Z.L."/>
            <person name="Xu J."/>
            <person name="Martin F.M."/>
        </authorList>
    </citation>
    <scope>NUCLEOTIDE SEQUENCE</scope>
    <source>
        <strain evidence="2">KKN 215</strain>
    </source>
</reference>
<feature type="region of interest" description="Disordered" evidence="1">
    <location>
        <begin position="195"/>
        <end position="242"/>
    </location>
</feature>
<keyword evidence="3" id="KW-1185">Reference proteome</keyword>
<dbReference type="EMBL" id="JAEVFJ010000026">
    <property type="protein sequence ID" value="KAH8094448.1"/>
    <property type="molecule type" value="Genomic_DNA"/>
</dbReference>
<evidence type="ECO:0000313" key="2">
    <source>
        <dbReference type="EMBL" id="KAH8094448.1"/>
    </source>
</evidence>
<dbReference type="AlphaFoldDB" id="A0A8K0UJS2"/>
<feature type="compositionally biased region" description="Pro residues" evidence="1">
    <location>
        <begin position="392"/>
        <end position="404"/>
    </location>
</feature>
<feature type="compositionally biased region" description="Polar residues" evidence="1">
    <location>
        <begin position="597"/>
        <end position="614"/>
    </location>
</feature>
<evidence type="ECO:0000313" key="3">
    <source>
        <dbReference type="Proteomes" id="UP000813824"/>
    </source>
</evidence>
<proteinExistence type="predicted"/>
<feature type="region of interest" description="Disordered" evidence="1">
    <location>
        <begin position="876"/>
        <end position="899"/>
    </location>
</feature>
<feature type="compositionally biased region" description="Basic and acidic residues" evidence="1">
    <location>
        <begin position="68"/>
        <end position="93"/>
    </location>
</feature>
<protein>
    <submittedName>
        <fullName evidence="2">Uncharacterized protein</fullName>
    </submittedName>
</protein>
<accession>A0A8K0UJS2</accession>
<comment type="caution">
    <text evidence="2">The sequence shown here is derived from an EMBL/GenBank/DDBJ whole genome shotgun (WGS) entry which is preliminary data.</text>
</comment>
<feature type="compositionally biased region" description="Pro residues" evidence="1">
    <location>
        <begin position="667"/>
        <end position="677"/>
    </location>
</feature>
<feature type="compositionally biased region" description="Low complexity" evidence="1">
    <location>
        <begin position="797"/>
        <end position="808"/>
    </location>
</feature>
<name>A0A8K0UJS2_9AGAR</name>
<feature type="compositionally biased region" description="Low complexity" evidence="1">
    <location>
        <begin position="700"/>
        <end position="710"/>
    </location>
</feature>
<feature type="compositionally biased region" description="Basic residues" evidence="1">
    <location>
        <begin position="888"/>
        <end position="899"/>
    </location>
</feature>
<feature type="region of interest" description="Disordered" evidence="1">
    <location>
        <begin position="442"/>
        <end position="467"/>
    </location>
</feature>
<evidence type="ECO:0000256" key="1">
    <source>
        <dbReference type="SAM" id="MobiDB-lite"/>
    </source>
</evidence>
<feature type="region of interest" description="Disordered" evidence="1">
    <location>
        <begin position="533"/>
        <end position="819"/>
    </location>
</feature>
<feature type="compositionally biased region" description="Polar residues" evidence="1">
    <location>
        <begin position="256"/>
        <end position="266"/>
    </location>
</feature>
<sequence>MQRNPPPSSGILSNVFSFVAHEFQSFVSAAAGAEPPLRKPRASSSRIRLDAKPYKQSKGVAKHFPKGKTRESRGGSGETRRRVEYVEVRRTEDAQDDADLMPPPPVSRCLDEDGAPPKYPPSIFATSGEPWNERGTERQAPEYGKSTPSVVKKAVPYTMPGSLFPRSPSMEPEFAALSEQERRVRCEGGVPSSLRKSFIADDMDHGSLVQTPSHQRDPPRVPPDTPSAVRISGGPSVKGAAGRFADDADHALMLPNPSTSPGSLSIRQKGKDIASDYGSEASVSPRKDKGKGRALDWEYDFGDAETSGEIRVRGMERELFEAREEQRRKELEEEFDLNQSILIEERERDRERIRMLEEEVERLKRQLEERKGAPSNPIPLPADTFSTSRFDAPPPPPPPPPPPGSSFSIPMTVAGIRNLNGSGTASATDSFLISARASLKPTGQPIEAPINALPRTRRARQPTVNVPSDKMAAFLDEMKNAKLKKTATPAPVRTMTARSNSGPRRCLDVGNVTISGESSRDILLELARNRSNSLKRKRGEETSIDVDDLPTKRRFKEAPSSISESSQSSVASTVSVPSSSNSQSTQSTTFSFFDRTWPSTSTAETEMTTPSLCSDNEDEPSSGNPLPPTPPRRRQDAEEPPFAHAAEFDDDHAQQAITTRDSSSPAPRSPSPLPIEQPQPAIASPKPREINLLAIRKRVPSSPMPSSTPKKPVPPARARVTSKTQLPQITDDDDENPFNVPFSPPSLRNIPLPKAAAPPPSRIPRKADKTTVPKSASSQSSHEPSTTRDQPAPPPQSQSQQATASSTSNQVKRRRTLDEELRRAGDQLWVEGDADEEDAQDLDSGVLVGVGSKSLRKGFLSGGGAAGIPVFMGPGYVEGAEEEDRPPRQRSRGVSRCRR</sequence>